<feature type="domain" description="Fatty acid desaturase" evidence="1">
    <location>
        <begin position="69"/>
        <end position="339"/>
    </location>
</feature>
<evidence type="ECO:0000313" key="2">
    <source>
        <dbReference type="EMBL" id="TVS77795.1"/>
    </source>
</evidence>
<dbReference type="Proteomes" id="UP000320513">
    <property type="component" value="Unassembled WGS sequence"/>
</dbReference>
<evidence type="ECO:0000313" key="3">
    <source>
        <dbReference type="Proteomes" id="UP000320513"/>
    </source>
</evidence>
<dbReference type="CDD" id="cd03506">
    <property type="entry name" value="Delta6-FADS-like"/>
    <property type="match status" value="1"/>
</dbReference>
<dbReference type="EMBL" id="VMQU01000205">
    <property type="protein sequence ID" value="TVS77795.1"/>
    <property type="molecule type" value="Genomic_DNA"/>
</dbReference>
<reference evidence="2 3" key="1">
    <citation type="submission" date="2019-07" db="EMBL/GenBank/DDBJ databases">
        <title>New Mycobacterium species.</title>
        <authorList>
            <person name="Tortoli E."/>
            <person name="Ghielmetti G."/>
            <person name="Friedel U."/>
            <person name="Trovato A."/>
        </authorList>
    </citation>
    <scope>NUCLEOTIDE SEQUENCE [LARGE SCALE GENOMIC DNA]</scope>
    <source>
        <strain evidence="2 3">16-83</strain>
    </source>
</reference>
<keyword evidence="3" id="KW-1185">Reference proteome</keyword>
<name>A0A557WX07_9MYCO</name>
<protein>
    <submittedName>
        <fullName evidence="2">Fatty acid desaturase</fullName>
    </submittedName>
</protein>
<dbReference type="PANTHER" id="PTHR19353">
    <property type="entry name" value="FATTY ACID DESATURASE 2"/>
    <property type="match status" value="1"/>
</dbReference>
<dbReference type="InterPro" id="IPR005804">
    <property type="entry name" value="FA_desaturase_dom"/>
</dbReference>
<dbReference type="OrthoDB" id="104711at2"/>
<sequence length="483" mass="54362">MAIKDIPAFAHLTDTDIESLGVELDAIRLDIEDSRGERDARYIRRTVAAQRGFGVAGRLMLAGSAKRSAWWAGTVTLALAKIVENMEIGHNVMHGQWNWMNDPEIHSSTWEWDMSAASKHWRSSHNFQHHKYTNILGMDDDVGYTVLRVTRDQPWEPFNIGNLLFNAILAVGFEWGIGLQPIEFSKAFKAGPDRAISIQQIREFAVKAGRQVVKDYVTFPALTSLSPAASYKSTLKANVVANVIRNMWADAVIFCGHFPDGAEKFTKADMIGETRGQWYLRQMLGSADFEAGPALRFMSGNLCYQIEHHLYPDLPSNRLREISVRVRALCDKYDLPYTTGSFLLQYGKTWRTIAKLSLPDRYLRDTADDAPETRSERMFSQLGPGFAGIDPATGRRRGLKTAIAAIRQWGRTPHVGRGADRGGIDQALRSRGLLASNLRDRKLRYCRQQFAESDCYDVVHACRDTGGWETGSVERDELSRSAR</sequence>
<dbReference type="GO" id="GO:0008610">
    <property type="term" value="P:lipid biosynthetic process"/>
    <property type="evidence" value="ECO:0007669"/>
    <property type="project" value="UniProtKB-ARBA"/>
</dbReference>
<evidence type="ECO:0000259" key="1">
    <source>
        <dbReference type="Pfam" id="PF00487"/>
    </source>
</evidence>
<dbReference type="PANTHER" id="PTHR19353:SF19">
    <property type="entry name" value="DELTA(5) FATTY ACID DESATURASE C-RELATED"/>
    <property type="match status" value="1"/>
</dbReference>
<comment type="caution">
    <text evidence="2">The sequence shown here is derived from an EMBL/GenBank/DDBJ whole genome shotgun (WGS) entry which is preliminary data.</text>
</comment>
<accession>A0A557WX07</accession>
<gene>
    <name evidence="2" type="ORF">FPZ47_26265</name>
</gene>
<organism evidence="2 3">
    <name type="scientific">Mycobacterium helveticum</name>
    <dbReference type="NCBI Taxonomy" id="2592811"/>
    <lineage>
        <taxon>Bacteria</taxon>
        <taxon>Bacillati</taxon>
        <taxon>Actinomycetota</taxon>
        <taxon>Actinomycetes</taxon>
        <taxon>Mycobacteriales</taxon>
        <taxon>Mycobacteriaceae</taxon>
        <taxon>Mycobacterium</taxon>
    </lineage>
</organism>
<dbReference type="AlphaFoldDB" id="A0A557WX07"/>
<dbReference type="GO" id="GO:0016020">
    <property type="term" value="C:membrane"/>
    <property type="evidence" value="ECO:0007669"/>
    <property type="project" value="TreeGrafter"/>
</dbReference>
<proteinExistence type="predicted"/>
<dbReference type="Pfam" id="PF00487">
    <property type="entry name" value="FA_desaturase"/>
    <property type="match status" value="1"/>
</dbReference>
<dbReference type="InterPro" id="IPR012171">
    <property type="entry name" value="Fatty_acid_desaturase"/>
</dbReference>
<dbReference type="GO" id="GO:0016717">
    <property type="term" value="F:oxidoreductase activity, acting on paired donors, with oxidation of a pair of donors resulting in the reduction of molecular oxygen to two molecules of water"/>
    <property type="evidence" value="ECO:0007669"/>
    <property type="project" value="TreeGrafter"/>
</dbReference>